<dbReference type="InterPro" id="IPR017896">
    <property type="entry name" value="4Fe4S_Fe-S-bd"/>
</dbReference>
<dbReference type="Pfam" id="PF12838">
    <property type="entry name" value="Fer4_7"/>
    <property type="match status" value="2"/>
</dbReference>
<dbReference type="Gene3D" id="3.30.70.20">
    <property type="match status" value="2"/>
</dbReference>
<keyword evidence="2" id="KW-0479">Metal-binding</keyword>
<dbReference type="Proteomes" id="UP000253226">
    <property type="component" value="Unassembled WGS sequence"/>
</dbReference>
<accession>A0A367WBE6</accession>
<dbReference type="PANTHER" id="PTHR43687">
    <property type="entry name" value="ADENYLYLSULFATE REDUCTASE, BETA SUBUNIT"/>
    <property type="match status" value="1"/>
</dbReference>
<feature type="domain" description="4Fe-4S ferredoxin-type" evidence="6">
    <location>
        <begin position="23"/>
        <end position="51"/>
    </location>
</feature>
<evidence type="ECO:0000313" key="7">
    <source>
        <dbReference type="EMBL" id="RCK38775.1"/>
    </source>
</evidence>
<dbReference type="PROSITE" id="PS51379">
    <property type="entry name" value="4FE4S_FER_2"/>
    <property type="match status" value="3"/>
</dbReference>
<feature type="domain" description="4Fe-4S ferredoxin-type" evidence="6">
    <location>
        <begin position="126"/>
        <end position="155"/>
    </location>
</feature>
<dbReference type="InterPro" id="IPR017900">
    <property type="entry name" value="4Fe4S_Fe_S_CS"/>
</dbReference>
<evidence type="ECO:0000259" key="6">
    <source>
        <dbReference type="PROSITE" id="PS51379"/>
    </source>
</evidence>
<comment type="caution">
    <text evidence="7">The sequence shown here is derived from an EMBL/GenBank/DDBJ whole genome shotgun (WGS) entry which is preliminary data.</text>
</comment>
<dbReference type="InterPro" id="IPR050572">
    <property type="entry name" value="Fe-S_Ferredoxin"/>
</dbReference>
<protein>
    <submittedName>
        <fullName evidence="7">Ferredoxin</fullName>
    </submittedName>
</protein>
<evidence type="ECO:0000256" key="4">
    <source>
        <dbReference type="ARBA" id="ARBA00023004"/>
    </source>
</evidence>
<feature type="domain" description="4Fe-4S ferredoxin-type" evidence="6">
    <location>
        <begin position="54"/>
        <end position="83"/>
    </location>
</feature>
<dbReference type="GO" id="GO:0051539">
    <property type="term" value="F:4 iron, 4 sulfur cluster binding"/>
    <property type="evidence" value="ECO:0007669"/>
    <property type="project" value="UniProtKB-KW"/>
</dbReference>
<evidence type="ECO:0000256" key="1">
    <source>
        <dbReference type="ARBA" id="ARBA00022485"/>
    </source>
</evidence>
<gene>
    <name evidence="7" type="ORF">TH19_02935</name>
</gene>
<keyword evidence="5" id="KW-0411">Iron-sulfur</keyword>
<dbReference type="CDD" id="cd10564">
    <property type="entry name" value="NapF_like"/>
    <property type="match status" value="1"/>
</dbReference>
<dbReference type="EMBL" id="JPWF01000002">
    <property type="protein sequence ID" value="RCK38775.1"/>
    <property type="molecule type" value="Genomic_DNA"/>
</dbReference>
<dbReference type="PROSITE" id="PS00198">
    <property type="entry name" value="4FE4S_FER_1"/>
    <property type="match status" value="2"/>
</dbReference>
<reference evidence="7 8" key="1">
    <citation type="submission" date="2014-07" db="EMBL/GenBank/DDBJ databases">
        <title>Draft genome sequence of Thalassospira profundimaris 35.</title>
        <authorList>
            <person name="Lai Q."/>
            <person name="Shao Z."/>
        </authorList>
    </citation>
    <scope>NUCLEOTIDE SEQUENCE [LARGE SCALE GENOMIC DNA]</scope>
    <source>
        <strain evidence="7 8">35</strain>
    </source>
</reference>
<organism evidence="7 8">
    <name type="scientific">Thalassospira profundimaris</name>
    <dbReference type="NCBI Taxonomy" id="502049"/>
    <lineage>
        <taxon>Bacteria</taxon>
        <taxon>Pseudomonadati</taxon>
        <taxon>Pseudomonadota</taxon>
        <taxon>Alphaproteobacteria</taxon>
        <taxon>Rhodospirillales</taxon>
        <taxon>Thalassospiraceae</taxon>
        <taxon>Thalassospira</taxon>
    </lineage>
</organism>
<dbReference type="AlphaFoldDB" id="A0A367WBE6"/>
<dbReference type="PANTHER" id="PTHR43687:SF1">
    <property type="entry name" value="FERREDOXIN III"/>
    <property type="match status" value="1"/>
</dbReference>
<sequence>MDRFRSGTDVQSRPELSAIRPPWAVQFDANCTGCADCVPACPEGIIALDGANLPAIDFNKGECSFCEACADACSENVFDRSVEPAWHLDITVAKNCFAEQGIYCRSCGDICPERAIRIPPQLGGRARVIIDSDTCTRCGACQGACPADAILITPHKEYAHE</sequence>
<proteinExistence type="predicted"/>
<keyword evidence="3" id="KW-0677">Repeat</keyword>
<evidence type="ECO:0000256" key="3">
    <source>
        <dbReference type="ARBA" id="ARBA00022737"/>
    </source>
</evidence>
<evidence type="ECO:0000256" key="5">
    <source>
        <dbReference type="ARBA" id="ARBA00023014"/>
    </source>
</evidence>
<evidence type="ECO:0000313" key="8">
    <source>
        <dbReference type="Proteomes" id="UP000253226"/>
    </source>
</evidence>
<dbReference type="InterPro" id="IPR004496">
    <property type="entry name" value="NapF"/>
</dbReference>
<keyword evidence="4" id="KW-0408">Iron</keyword>
<name>A0A367WBE6_9PROT</name>
<dbReference type="NCBIfam" id="TIGR00402">
    <property type="entry name" value="napF"/>
    <property type="match status" value="1"/>
</dbReference>
<dbReference type="GO" id="GO:0046872">
    <property type="term" value="F:metal ion binding"/>
    <property type="evidence" value="ECO:0007669"/>
    <property type="project" value="UniProtKB-KW"/>
</dbReference>
<evidence type="ECO:0000256" key="2">
    <source>
        <dbReference type="ARBA" id="ARBA00022723"/>
    </source>
</evidence>
<dbReference type="SUPFAM" id="SSF54862">
    <property type="entry name" value="4Fe-4S ferredoxins"/>
    <property type="match status" value="1"/>
</dbReference>
<keyword evidence="1" id="KW-0004">4Fe-4S</keyword>